<dbReference type="InterPro" id="IPR049730">
    <property type="entry name" value="SNF2/RAD54-like_C"/>
</dbReference>
<evidence type="ECO:0000256" key="2">
    <source>
        <dbReference type="ARBA" id="ARBA00022801"/>
    </source>
</evidence>
<dbReference type="Gene3D" id="3.40.50.300">
    <property type="entry name" value="P-loop containing nucleotide triphosphate hydrolases"/>
    <property type="match status" value="1"/>
</dbReference>
<dbReference type="GO" id="GO:0005524">
    <property type="term" value="F:ATP binding"/>
    <property type="evidence" value="ECO:0007669"/>
    <property type="project" value="UniProtKB-KW"/>
</dbReference>
<dbReference type="InterPro" id="IPR001650">
    <property type="entry name" value="Helicase_C-like"/>
</dbReference>
<dbReference type="GO" id="GO:0006281">
    <property type="term" value="P:DNA repair"/>
    <property type="evidence" value="ECO:0007669"/>
    <property type="project" value="InterPro"/>
</dbReference>
<dbReference type="InterPro" id="IPR031053">
    <property type="entry name" value="ALC1"/>
</dbReference>
<dbReference type="SMART" id="SM00490">
    <property type="entry name" value="HELICc"/>
    <property type="match status" value="1"/>
</dbReference>
<evidence type="ECO:0000313" key="5">
    <source>
        <dbReference type="EMBL" id="VDP03833.1"/>
    </source>
</evidence>
<evidence type="ECO:0000256" key="3">
    <source>
        <dbReference type="ARBA" id="ARBA00022840"/>
    </source>
</evidence>
<dbReference type="Proteomes" id="UP000270296">
    <property type="component" value="Unassembled WGS sequence"/>
</dbReference>
<dbReference type="GO" id="GO:0016787">
    <property type="term" value="F:hydrolase activity"/>
    <property type="evidence" value="ECO:0007669"/>
    <property type="project" value="UniProtKB-KW"/>
</dbReference>
<dbReference type="OrthoDB" id="5857104at2759"/>
<evidence type="ECO:0000259" key="4">
    <source>
        <dbReference type="PROSITE" id="PS51194"/>
    </source>
</evidence>
<reference evidence="5 6" key="2">
    <citation type="submission" date="2018-11" db="EMBL/GenBank/DDBJ databases">
        <authorList>
            <consortium name="Pathogen Informatics"/>
        </authorList>
    </citation>
    <scope>NUCLEOTIDE SEQUENCE [LARGE SCALE GENOMIC DNA]</scope>
</reference>
<dbReference type="CDD" id="cd18793">
    <property type="entry name" value="SF2_C_SNF"/>
    <property type="match status" value="1"/>
</dbReference>
<feature type="domain" description="Helicase C-terminal" evidence="4">
    <location>
        <begin position="47"/>
        <end position="159"/>
    </location>
</feature>
<keyword evidence="1" id="KW-0547">Nucleotide-binding</keyword>
<dbReference type="Pfam" id="PF00271">
    <property type="entry name" value="Helicase_C"/>
    <property type="match status" value="1"/>
</dbReference>
<dbReference type="PROSITE" id="PS51194">
    <property type="entry name" value="HELICASE_CTER"/>
    <property type="match status" value="1"/>
</dbReference>
<accession>A0A183IKW4</accession>
<dbReference type="InterPro" id="IPR027417">
    <property type="entry name" value="P-loop_NTPase"/>
</dbReference>
<name>A0A183IKW4_9BILA</name>
<dbReference type="GO" id="GO:0006338">
    <property type="term" value="P:chromatin remodeling"/>
    <property type="evidence" value="ECO:0007669"/>
    <property type="project" value="InterPro"/>
</dbReference>
<evidence type="ECO:0000313" key="6">
    <source>
        <dbReference type="Proteomes" id="UP000270296"/>
    </source>
</evidence>
<reference evidence="7" key="1">
    <citation type="submission" date="2016-06" db="UniProtKB">
        <authorList>
            <consortium name="WormBaseParasite"/>
        </authorList>
    </citation>
    <scope>IDENTIFICATION</scope>
</reference>
<sequence length="159" mass="18485">MEQVIYHGLSELQRKIYLNILIRNYDVEPEPFEEGEHLVEASGKLYTLDLLLKYLSAMGHKTLIFSQMTRMLDILQDYLTYRGYTYERLDGSVRAEERFNVIRRFSDDEETFVFLLSTRAGGIGINLSAADTVIFYDSDFNPQSDLQATDRVHRIGQTK</sequence>
<dbReference type="PANTHER" id="PTHR47157:SF1">
    <property type="entry name" value="CHROMODOMAIN-HELICASE-DNA-BINDING PROTEIN 1-LIKE"/>
    <property type="match status" value="1"/>
</dbReference>
<evidence type="ECO:0000256" key="1">
    <source>
        <dbReference type="ARBA" id="ARBA00022741"/>
    </source>
</evidence>
<dbReference type="SUPFAM" id="SSF52540">
    <property type="entry name" value="P-loop containing nucleoside triphosphate hydrolases"/>
    <property type="match status" value="1"/>
</dbReference>
<proteinExistence type="predicted"/>
<protein>
    <submittedName>
        <fullName evidence="7">Helicase C-terminal domain-containing protein</fullName>
    </submittedName>
</protein>
<dbReference type="WBParaSite" id="SBAD_0000444401-mRNA-1">
    <property type="protein sequence ID" value="SBAD_0000444401-mRNA-1"/>
    <property type="gene ID" value="SBAD_0000444401"/>
</dbReference>
<evidence type="ECO:0000313" key="7">
    <source>
        <dbReference type="WBParaSite" id="SBAD_0000444401-mRNA-1"/>
    </source>
</evidence>
<keyword evidence="2" id="KW-0378">Hydrolase</keyword>
<dbReference type="AlphaFoldDB" id="A0A183IKW4"/>
<dbReference type="EMBL" id="UZAM01008215">
    <property type="protein sequence ID" value="VDP03833.1"/>
    <property type="molecule type" value="Genomic_DNA"/>
</dbReference>
<keyword evidence="3" id="KW-0067">ATP-binding</keyword>
<organism evidence="7">
    <name type="scientific">Soboliphyme baturini</name>
    <dbReference type="NCBI Taxonomy" id="241478"/>
    <lineage>
        <taxon>Eukaryota</taxon>
        <taxon>Metazoa</taxon>
        <taxon>Ecdysozoa</taxon>
        <taxon>Nematoda</taxon>
        <taxon>Enoplea</taxon>
        <taxon>Dorylaimia</taxon>
        <taxon>Dioctophymatida</taxon>
        <taxon>Dioctophymatoidea</taxon>
        <taxon>Soboliphymatidae</taxon>
        <taxon>Soboliphyme</taxon>
    </lineage>
</organism>
<dbReference type="GO" id="GO:0003678">
    <property type="term" value="F:DNA helicase activity"/>
    <property type="evidence" value="ECO:0007669"/>
    <property type="project" value="InterPro"/>
</dbReference>
<keyword evidence="6" id="KW-1185">Reference proteome</keyword>
<dbReference type="PANTHER" id="PTHR47157">
    <property type="entry name" value="CHROMODOMAIN-HELICASE-DNA-BINDING PROTEIN 1-LIKE"/>
    <property type="match status" value="1"/>
</dbReference>
<gene>
    <name evidence="5" type="ORF">SBAD_LOCUS4260</name>
</gene>